<reference evidence="3" key="1">
    <citation type="journal article" date="2023" name="Mol. Phylogenet. Evol.">
        <title>Genome-scale phylogeny and comparative genomics of the fungal order Sordariales.</title>
        <authorList>
            <person name="Hensen N."/>
            <person name="Bonometti L."/>
            <person name="Westerberg I."/>
            <person name="Brannstrom I.O."/>
            <person name="Guillou S."/>
            <person name="Cros-Aarteil S."/>
            <person name="Calhoun S."/>
            <person name="Haridas S."/>
            <person name="Kuo A."/>
            <person name="Mondo S."/>
            <person name="Pangilinan J."/>
            <person name="Riley R."/>
            <person name="LaButti K."/>
            <person name="Andreopoulos B."/>
            <person name="Lipzen A."/>
            <person name="Chen C."/>
            <person name="Yan M."/>
            <person name="Daum C."/>
            <person name="Ng V."/>
            <person name="Clum A."/>
            <person name="Steindorff A."/>
            <person name="Ohm R.A."/>
            <person name="Martin F."/>
            <person name="Silar P."/>
            <person name="Natvig D.O."/>
            <person name="Lalanne C."/>
            <person name="Gautier V."/>
            <person name="Ament-Velasquez S.L."/>
            <person name="Kruys A."/>
            <person name="Hutchinson M.I."/>
            <person name="Powell A.J."/>
            <person name="Barry K."/>
            <person name="Miller A.N."/>
            <person name="Grigoriev I.V."/>
            <person name="Debuchy R."/>
            <person name="Gladieux P."/>
            <person name="Hiltunen Thoren M."/>
            <person name="Johannesson H."/>
        </authorList>
    </citation>
    <scope>NUCLEOTIDE SEQUENCE</scope>
    <source>
        <strain evidence="3">CBS 538.74</strain>
    </source>
</reference>
<evidence type="ECO:0000256" key="1">
    <source>
        <dbReference type="SAM" id="MobiDB-lite"/>
    </source>
</evidence>
<dbReference type="PANTHER" id="PTHR28009">
    <property type="entry name" value="PHEROMONE ALPHA FACTOR RECEPTOR"/>
    <property type="match status" value="1"/>
</dbReference>
<dbReference type="AlphaFoldDB" id="A0AAN6VHN4"/>
<dbReference type="GO" id="GO:0000750">
    <property type="term" value="P:pheromone-dependent signal transduction involved in conjugation with cellular fusion"/>
    <property type="evidence" value="ECO:0007669"/>
    <property type="project" value="TreeGrafter"/>
</dbReference>
<feature type="transmembrane region" description="Helical" evidence="2">
    <location>
        <begin position="86"/>
        <end position="110"/>
    </location>
</feature>
<sequence length="440" mass="46967">MASNSSSSPPPGTGTPFDPLNQTSFLLFADGQTQIPFSTYNVTQIYIQATSLSILYGTQIGVCFMMLAVVLAMTPRVRFKRLPTMISIAALTINLVRMVLLAVFFTTSWVDLYVIVSQDAGVVPRSDFDISATATILSVPVTMLILAALCVQAWSMLRLWSMLYKLPAALVSLVLVLATVTFNMMTTIIQTRAILYADISQLADWVRQAYLALITASICWFCFLFNIRLVMHMWTNRSILPSLKGLKAMDVLVITNGILMFVPVVFAALKFGEWQRFEPGSLTQTSVLTVLPLGTLVAQRLANPGWFNSEHGAGGRGGGGRGGGGGSANSTGTGLTSSQISRGGMSTATTAKRPLLMSVRSNESGGGGVHRGSGRAAVSTHIAAASDGSVMSEKGRAVHADGEEDGRDLAPAISGADLERGVRVDYGIERREERLPTGGS</sequence>
<keyword evidence="2" id="KW-1133">Transmembrane helix</keyword>
<dbReference type="GO" id="GO:0038038">
    <property type="term" value="C:G protein-coupled receptor homodimeric complex"/>
    <property type="evidence" value="ECO:0007669"/>
    <property type="project" value="TreeGrafter"/>
</dbReference>
<feature type="compositionally biased region" description="Polar residues" evidence="1">
    <location>
        <begin position="335"/>
        <end position="348"/>
    </location>
</feature>
<dbReference type="InterPro" id="IPR027458">
    <property type="entry name" value="STE2_TM1-TM2_sf"/>
</dbReference>
<keyword evidence="4" id="KW-1185">Reference proteome</keyword>
<feature type="transmembrane region" description="Helical" evidence="2">
    <location>
        <begin position="209"/>
        <end position="230"/>
    </location>
</feature>
<name>A0AAN6VHN4_9PEZI</name>
<feature type="transmembrane region" description="Helical" evidence="2">
    <location>
        <begin position="130"/>
        <end position="154"/>
    </location>
</feature>
<evidence type="ECO:0000256" key="2">
    <source>
        <dbReference type="SAM" id="Phobius"/>
    </source>
</evidence>
<dbReference type="GO" id="GO:0004932">
    <property type="term" value="F:mating-type factor pheromone receptor activity"/>
    <property type="evidence" value="ECO:0007669"/>
    <property type="project" value="InterPro"/>
</dbReference>
<feature type="transmembrane region" description="Helical" evidence="2">
    <location>
        <begin position="54"/>
        <end position="74"/>
    </location>
</feature>
<organism evidence="3 4">
    <name type="scientific">Chaetomidium leptoderma</name>
    <dbReference type="NCBI Taxonomy" id="669021"/>
    <lineage>
        <taxon>Eukaryota</taxon>
        <taxon>Fungi</taxon>
        <taxon>Dikarya</taxon>
        <taxon>Ascomycota</taxon>
        <taxon>Pezizomycotina</taxon>
        <taxon>Sordariomycetes</taxon>
        <taxon>Sordariomycetidae</taxon>
        <taxon>Sordariales</taxon>
        <taxon>Chaetomiaceae</taxon>
        <taxon>Chaetomidium</taxon>
    </lineage>
</organism>
<feature type="region of interest" description="Disordered" evidence="1">
    <location>
        <begin position="308"/>
        <end position="348"/>
    </location>
</feature>
<feature type="compositionally biased region" description="Gly residues" evidence="1">
    <location>
        <begin position="312"/>
        <end position="327"/>
    </location>
</feature>
<dbReference type="CDD" id="cd14939">
    <property type="entry name" value="7tmD_STE2"/>
    <property type="match status" value="1"/>
</dbReference>
<gene>
    <name evidence="3" type="ORF">C8A00DRAFT_36661</name>
</gene>
<evidence type="ECO:0000313" key="3">
    <source>
        <dbReference type="EMBL" id="KAK4150720.1"/>
    </source>
</evidence>
<dbReference type="PRINTS" id="PR00250">
    <property type="entry name" value="GPCRSTE2"/>
</dbReference>
<proteinExistence type="predicted"/>
<feature type="transmembrane region" description="Helical" evidence="2">
    <location>
        <begin position="166"/>
        <end position="189"/>
    </location>
</feature>
<evidence type="ECO:0000313" key="4">
    <source>
        <dbReference type="Proteomes" id="UP001302745"/>
    </source>
</evidence>
<dbReference type="EMBL" id="MU857054">
    <property type="protein sequence ID" value="KAK4150720.1"/>
    <property type="molecule type" value="Genomic_DNA"/>
</dbReference>
<protein>
    <submittedName>
        <fullName evidence="3">Fungal pheromone mating factor STE2 GPCR-domain-containing protein</fullName>
    </submittedName>
</protein>
<feature type="transmembrane region" description="Helical" evidence="2">
    <location>
        <begin position="251"/>
        <end position="269"/>
    </location>
</feature>
<keyword evidence="2" id="KW-0472">Membrane</keyword>
<dbReference type="PANTHER" id="PTHR28009:SF1">
    <property type="entry name" value="PHEROMONE ALPHA FACTOR RECEPTOR"/>
    <property type="match status" value="1"/>
</dbReference>
<accession>A0AAN6VHN4</accession>
<dbReference type="Pfam" id="PF02116">
    <property type="entry name" value="STE2"/>
    <property type="match status" value="1"/>
</dbReference>
<dbReference type="Proteomes" id="UP001302745">
    <property type="component" value="Unassembled WGS sequence"/>
</dbReference>
<keyword evidence="2" id="KW-0812">Transmembrane</keyword>
<reference evidence="3" key="2">
    <citation type="submission" date="2023-05" db="EMBL/GenBank/DDBJ databases">
        <authorList>
            <consortium name="Lawrence Berkeley National Laboratory"/>
            <person name="Steindorff A."/>
            <person name="Hensen N."/>
            <person name="Bonometti L."/>
            <person name="Westerberg I."/>
            <person name="Brannstrom I.O."/>
            <person name="Guillou S."/>
            <person name="Cros-Aarteil S."/>
            <person name="Calhoun S."/>
            <person name="Haridas S."/>
            <person name="Kuo A."/>
            <person name="Mondo S."/>
            <person name="Pangilinan J."/>
            <person name="Riley R."/>
            <person name="Labutti K."/>
            <person name="Andreopoulos B."/>
            <person name="Lipzen A."/>
            <person name="Chen C."/>
            <person name="Yanf M."/>
            <person name="Daum C."/>
            <person name="Ng V."/>
            <person name="Clum A."/>
            <person name="Ohm R."/>
            <person name="Martin F."/>
            <person name="Silar P."/>
            <person name="Natvig D."/>
            <person name="Lalanne C."/>
            <person name="Gautier V."/>
            <person name="Ament-Velasquez S.L."/>
            <person name="Kruys A."/>
            <person name="Hutchinson M.I."/>
            <person name="Powell A.J."/>
            <person name="Barry K."/>
            <person name="Miller A.N."/>
            <person name="Grigoriev I.V."/>
            <person name="Debuchy R."/>
            <person name="Gladieux P."/>
            <person name="Thoren M.H."/>
            <person name="Johannesson H."/>
        </authorList>
    </citation>
    <scope>NUCLEOTIDE SEQUENCE</scope>
    <source>
        <strain evidence="3">CBS 538.74</strain>
    </source>
</reference>
<dbReference type="Gene3D" id="1.10.287.920">
    <property type="entry name" value="Pheromone alpha factor receptor"/>
    <property type="match status" value="1"/>
</dbReference>
<dbReference type="InterPro" id="IPR000366">
    <property type="entry name" value="GPCR_STE2"/>
</dbReference>
<comment type="caution">
    <text evidence="3">The sequence shown here is derived from an EMBL/GenBank/DDBJ whole genome shotgun (WGS) entry which is preliminary data.</text>
</comment>